<dbReference type="EMBL" id="PKGU01000001">
    <property type="protein sequence ID" value="PKZ16169.1"/>
    <property type="molecule type" value="Genomic_DNA"/>
</dbReference>
<evidence type="ECO:0000256" key="1">
    <source>
        <dbReference type="SAM" id="Phobius"/>
    </source>
</evidence>
<dbReference type="InterPro" id="IPR029058">
    <property type="entry name" value="AB_hydrolase_fold"/>
</dbReference>
<feature type="transmembrane region" description="Helical" evidence="1">
    <location>
        <begin position="148"/>
        <end position="168"/>
    </location>
</feature>
<evidence type="ECO:0008006" key="4">
    <source>
        <dbReference type="Google" id="ProtNLM"/>
    </source>
</evidence>
<keyword evidence="1" id="KW-1133">Transmembrane helix</keyword>
<dbReference type="PANTHER" id="PTHR48098:SF1">
    <property type="entry name" value="DIACYLGLYCEROL ACYLTRANSFERASE_MYCOLYLTRANSFERASE AG85A"/>
    <property type="match status" value="1"/>
</dbReference>
<dbReference type="Pfam" id="PF00756">
    <property type="entry name" value="Esterase"/>
    <property type="match status" value="1"/>
</dbReference>
<keyword evidence="1" id="KW-0812">Transmembrane</keyword>
<dbReference type="Proteomes" id="UP000242263">
    <property type="component" value="Unassembled WGS sequence"/>
</dbReference>
<dbReference type="SUPFAM" id="SSF53474">
    <property type="entry name" value="alpha/beta-Hydrolases"/>
    <property type="match status" value="1"/>
</dbReference>
<name>A0A2I1M7T2_9BIFI</name>
<dbReference type="Gene3D" id="3.40.50.1820">
    <property type="entry name" value="alpha/beta hydrolase"/>
    <property type="match status" value="1"/>
</dbReference>
<sequence>MRVLCGEFEQYIEARMNNWFLNIYIDRGWVMWTAIAITTALVLLLLPIGHKQVVLAHQHEQANNAQEAHARQSGWWQRHWYTIIAAQVFWTVLMGVLGWIIVYLLSNVFVVFGVGLGDKVFMRVACGFAGVGYAISSAVMYRGWRRTIAFCLIPAAIVLSALQVNAAYGQYSTVRDVLGMPHFTEAHSFPRATISVDDYLEKVKAGSIEVPKYGRIHSVAIPATESHFKARHATVYIPPAALTKDVPFLPVLMLLPGQPGNPSTFFTAGHMGEIADAYASKHHGLAPVIISPDQLGNRFHNTLCADTIKYGKAQTYLMKDVVNWMEKKLPVTTNHKQWGIGGFSQGGTCSVELGPAYPHLFHYVIDVAGEDGPHAGSVQNMIENYFGGNKAAYERHLPKNTFSSHPYQGQRIIFGAGQLDTLGQANCRNVSQYARQNGWSIQSVMSYGSAHDWTTVRAVTTYALADFGYMNGLGDKLDFSSFKGITHIAGIEPTAHHAHTSRNTQH</sequence>
<protein>
    <recommendedName>
        <fullName evidence="4">Esterase</fullName>
    </recommendedName>
</protein>
<proteinExistence type="predicted"/>
<dbReference type="InterPro" id="IPR050583">
    <property type="entry name" value="Mycobacterial_A85_antigen"/>
</dbReference>
<dbReference type="AlphaFoldDB" id="A0A2I1M7T2"/>
<gene>
    <name evidence="2" type="ORF">CYJ32_01680</name>
</gene>
<dbReference type="GO" id="GO:0016747">
    <property type="term" value="F:acyltransferase activity, transferring groups other than amino-acyl groups"/>
    <property type="evidence" value="ECO:0007669"/>
    <property type="project" value="TreeGrafter"/>
</dbReference>
<organism evidence="2 3">
    <name type="scientific">Alloscardovia omnicolens</name>
    <dbReference type="NCBI Taxonomy" id="419015"/>
    <lineage>
        <taxon>Bacteria</taxon>
        <taxon>Bacillati</taxon>
        <taxon>Actinomycetota</taxon>
        <taxon>Actinomycetes</taxon>
        <taxon>Bifidobacteriales</taxon>
        <taxon>Bifidobacteriaceae</taxon>
        <taxon>Alloscardovia</taxon>
    </lineage>
</organism>
<accession>A0A2I1M7T2</accession>
<feature type="transmembrane region" description="Helical" evidence="1">
    <location>
        <begin position="120"/>
        <end position="141"/>
    </location>
</feature>
<feature type="transmembrane region" description="Helical" evidence="1">
    <location>
        <begin position="80"/>
        <end position="105"/>
    </location>
</feature>
<comment type="caution">
    <text evidence="2">The sequence shown here is derived from an EMBL/GenBank/DDBJ whole genome shotgun (WGS) entry which is preliminary data.</text>
</comment>
<evidence type="ECO:0000313" key="2">
    <source>
        <dbReference type="EMBL" id="PKZ16169.1"/>
    </source>
</evidence>
<keyword evidence="1" id="KW-0472">Membrane</keyword>
<dbReference type="InterPro" id="IPR000801">
    <property type="entry name" value="Esterase-like"/>
</dbReference>
<evidence type="ECO:0000313" key="3">
    <source>
        <dbReference type="Proteomes" id="UP000242263"/>
    </source>
</evidence>
<dbReference type="PANTHER" id="PTHR48098">
    <property type="entry name" value="ENTEROCHELIN ESTERASE-RELATED"/>
    <property type="match status" value="1"/>
</dbReference>
<reference evidence="2 3" key="1">
    <citation type="submission" date="2017-12" db="EMBL/GenBank/DDBJ databases">
        <title>Phylogenetic diversity of female urinary microbiome.</title>
        <authorList>
            <person name="Thomas-White K."/>
            <person name="Wolfe A.J."/>
        </authorList>
    </citation>
    <scope>NUCLEOTIDE SEQUENCE [LARGE SCALE GENOMIC DNA]</scope>
    <source>
        <strain evidence="2 3">UMB0064</strain>
    </source>
</reference>
<feature type="transmembrane region" description="Helical" evidence="1">
    <location>
        <begin position="29"/>
        <end position="48"/>
    </location>
</feature>